<proteinExistence type="predicted"/>
<dbReference type="EMBL" id="CP036432">
    <property type="protein sequence ID" value="QDV82453.1"/>
    <property type="molecule type" value="Genomic_DNA"/>
</dbReference>
<evidence type="ECO:0000313" key="4">
    <source>
        <dbReference type="EMBL" id="QDV82453.1"/>
    </source>
</evidence>
<keyword evidence="5" id="KW-1185">Reference proteome</keyword>
<reference evidence="4 5" key="1">
    <citation type="submission" date="2019-02" db="EMBL/GenBank/DDBJ databases">
        <title>Deep-cultivation of Planctomycetes and their phenomic and genomic characterization uncovers novel biology.</title>
        <authorList>
            <person name="Wiegand S."/>
            <person name="Jogler M."/>
            <person name="Boedeker C."/>
            <person name="Pinto D."/>
            <person name="Vollmers J."/>
            <person name="Rivas-Marin E."/>
            <person name="Kohn T."/>
            <person name="Peeters S.H."/>
            <person name="Heuer A."/>
            <person name="Rast P."/>
            <person name="Oberbeckmann S."/>
            <person name="Bunk B."/>
            <person name="Jeske O."/>
            <person name="Meyerdierks A."/>
            <person name="Storesund J.E."/>
            <person name="Kallscheuer N."/>
            <person name="Luecker S."/>
            <person name="Lage O.M."/>
            <person name="Pohl T."/>
            <person name="Merkel B.J."/>
            <person name="Hornburger P."/>
            <person name="Mueller R.-W."/>
            <person name="Bruemmer F."/>
            <person name="Labrenz M."/>
            <person name="Spormann A.M."/>
            <person name="Op den Camp H."/>
            <person name="Overmann J."/>
            <person name="Amann R."/>
            <person name="Jetten M.S.M."/>
            <person name="Mascher T."/>
            <person name="Medema M.H."/>
            <person name="Devos D.P."/>
            <person name="Kaster A.-K."/>
            <person name="Ovreas L."/>
            <person name="Rohde M."/>
            <person name="Galperin M.Y."/>
            <person name="Jogler C."/>
        </authorList>
    </citation>
    <scope>NUCLEOTIDE SEQUENCE [LARGE SCALE GENOMIC DNA]</scope>
    <source>
        <strain evidence="4 5">TBK1r</strain>
    </source>
</reference>
<feature type="signal peptide" evidence="3">
    <location>
        <begin position="1"/>
        <end position="23"/>
    </location>
</feature>
<accession>A0ABX5XKC5</accession>
<keyword evidence="2" id="KW-1133">Transmembrane helix</keyword>
<gene>
    <name evidence="4" type="ORF">TBK1r_13830</name>
</gene>
<keyword evidence="2" id="KW-0812">Transmembrane</keyword>
<sequence length="221" mass="24159">MKTLFPAASACFVVAFVASVGLAESSLEATAERAGKNISEQPLSLSSASADPVSSAKPKQTELSVAPMHHVTYPEDRPSWIETEPDLQSPVHRWVVTTSGAETMEQCEAELEVLKPAAVALYIKETTGWVCDDAVLDERWIEDELVDRRYVGTLQMGDRQLHEIAVELTFDADSRKRIRRAMNNSVVGERLRAMAGLFALALVGLCCTGGVLGVFSRRYTS</sequence>
<dbReference type="Proteomes" id="UP000318081">
    <property type="component" value="Chromosome"/>
</dbReference>
<keyword evidence="3" id="KW-0732">Signal</keyword>
<name>A0ABX5XKC5_9BACT</name>
<evidence type="ECO:0000313" key="5">
    <source>
        <dbReference type="Proteomes" id="UP000318081"/>
    </source>
</evidence>
<feature type="region of interest" description="Disordered" evidence="1">
    <location>
        <begin position="38"/>
        <end position="62"/>
    </location>
</feature>
<evidence type="ECO:0000256" key="2">
    <source>
        <dbReference type="SAM" id="Phobius"/>
    </source>
</evidence>
<organism evidence="4 5">
    <name type="scientific">Stieleria magnilauensis</name>
    <dbReference type="NCBI Taxonomy" id="2527963"/>
    <lineage>
        <taxon>Bacteria</taxon>
        <taxon>Pseudomonadati</taxon>
        <taxon>Planctomycetota</taxon>
        <taxon>Planctomycetia</taxon>
        <taxon>Pirellulales</taxon>
        <taxon>Pirellulaceae</taxon>
        <taxon>Stieleria</taxon>
    </lineage>
</organism>
<keyword evidence="2" id="KW-0472">Membrane</keyword>
<protein>
    <recommendedName>
        <fullName evidence="6">Transmembrane protein</fullName>
    </recommendedName>
</protein>
<dbReference type="RefSeq" id="WP_145208346.1">
    <property type="nucleotide sequence ID" value="NZ_CP036432.1"/>
</dbReference>
<feature type="chain" id="PRO_5046719265" description="Transmembrane protein" evidence="3">
    <location>
        <begin position="24"/>
        <end position="221"/>
    </location>
</feature>
<feature type="transmembrane region" description="Helical" evidence="2">
    <location>
        <begin position="193"/>
        <end position="215"/>
    </location>
</feature>
<evidence type="ECO:0000256" key="1">
    <source>
        <dbReference type="SAM" id="MobiDB-lite"/>
    </source>
</evidence>
<evidence type="ECO:0008006" key="6">
    <source>
        <dbReference type="Google" id="ProtNLM"/>
    </source>
</evidence>
<feature type="compositionally biased region" description="Low complexity" evidence="1">
    <location>
        <begin position="42"/>
        <end position="58"/>
    </location>
</feature>
<evidence type="ECO:0000256" key="3">
    <source>
        <dbReference type="SAM" id="SignalP"/>
    </source>
</evidence>